<organism evidence="2 3">
    <name type="scientific">Paramecium sonneborni</name>
    <dbReference type="NCBI Taxonomy" id="65129"/>
    <lineage>
        <taxon>Eukaryota</taxon>
        <taxon>Sar</taxon>
        <taxon>Alveolata</taxon>
        <taxon>Ciliophora</taxon>
        <taxon>Intramacronucleata</taxon>
        <taxon>Oligohymenophorea</taxon>
        <taxon>Peniculida</taxon>
        <taxon>Parameciidae</taxon>
        <taxon>Paramecium</taxon>
    </lineage>
</organism>
<sequence>MLIIFVMIKLCLTIIKFDTNYFEQWSIDITSGFLCYGGAKYDNTIQFSDSFVNIPQVFITHELFGMHWTQAYPISGFNFSISDITLTDFVIHLHCQYERNYRFKIRWFAVDDQRIQVISQFNLIPPQNCSYYYANVNCDKYFLTITSLNVIGPTDVQLDVQFTPPNTVTVVIPYIEGFSENLKSIGFQLILGIDQAFSQSQTIYTNSNYDSLVYDPIQIDQVEFYPFSGFAFQNQYLLELFVNSLSDGSGIRYQMYEWGAGYTPNFHKKVRVSKSITKMFSPILCNFLRFSQKLEFRDLPRPMFSIEFTEDQDVYISNGYRTISKSITNLNLIIKCNCITGKKIQSKFLKCENCFKKNYQFEHFCYGAINLLFINARFITQTNAIQELSIELTTNSCKITQLIYNQKYQPIVIVDIKMIDS</sequence>
<evidence type="ECO:0000313" key="2">
    <source>
        <dbReference type="EMBL" id="CAD8127444.1"/>
    </source>
</evidence>
<dbReference type="Proteomes" id="UP000692954">
    <property type="component" value="Unassembled WGS sequence"/>
</dbReference>
<feature type="domain" description="H-type lectin" evidence="1">
    <location>
        <begin position="44"/>
        <end position="110"/>
    </location>
</feature>
<gene>
    <name evidence="2" type="ORF">PSON_ATCC_30995.1.T1760093</name>
</gene>
<dbReference type="EMBL" id="CAJJDN010000176">
    <property type="protein sequence ID" value="CAD8127444.1"/>
    <property type="molecule type" value="Genomic_DNA"/>
</dbReference>
<dbReference type="AlphaFoldDB" id="A0A8S1RKQ2"/>
<dbReference type="GO" id="GO:0030246">
    <property type="term" value="F:carbohydrate binding"/>
    <property type="evidence" value="ECO:0007669"/>
    <property type="project" value="InterPro"/>
</dbReference>
<evidence type="ECO:0000313" key="3">
    <source>
        <dbReference type="Proteomes" id="UP000692954"/>
    </source>
</evidence>
<reference evidence="2" key="1">
    <citation type="submission" date="2021-01" db="EMBL/GenBank/DDBJ databases">
        <authorList>
            <consortium name="Genoscope - CEA"/>
            <person name="William W."/>
        </authorList>
    </citation>
    <scope>NUCLEOTIDE SEQUENCE</scope>
</reference>
<dbReference type="Pfam" id="PF09458">
    <property type="entry name" value="H_lectin"/>
    <property type="match status" value="1"/>
</dbReference>
<protein>
    <recommendedName>
        <fullName evidence="1">H-type lectin domain-containing protein</fullName>
    </recommendedName>
</protein>
<dbReference type="GO" id="GO:0007155">
    <property type="term" value="P:cell adhesion"/>
    <property type="evidence" value="ECO:0007669"/>
    <property type="project" value="InterPro"/>
</dbReference>
<proteinExistence type="predicted"/>
<comment type="caution">
    <text evidence="2">The sequence shown here is derived from an EMBL/GenBank/DDBJ whole genome shotgun (WGS) entry which is preliminary data.</text>
</comment>
<keyword evidence="3" id="KW-1185">Reference proteome</keyword>
<name>A0A8S1RKQ2_9CILI</name>
<dbReference type="InterPro" id="IPR019019">
    <property type="entry name" value="H-type_lectin_domain"/>
</dbReference>
<accession>A0A8S1RKQ2</accession>
<evidence type="ECO:0000259" key="1">
    <source>
        <dbReference type="Pfam" id="PF09458"/>
    </source>
</evidence>
<dbReference type="OrthoDB" id="300123at2759"/>